<dbReference type="AlphaFoldDB" id="A0A6C0GCP4"/>
<name>A0A6C0GCP4_9BACT</name>
<evidence type="ECO:0000313" key="3">
    <source>
        <dbReference type="EMBL" id="QHT65759.1"/>
    </source>
</evidence>
<reference evidence="3 4" key="1">
    <citation type="submission" date="2020-01" db="EMBL/GenBank/DDBJ databases">
        <authorList>
            <person name="Kim M.K."/>
        </authorList>
    </citation>
    <scope>NUCLEOTIDE SEQUENCE [LARGE SCALE GENOMIC DNA]</scope>
    <source>
        <strain evidence="3 4">172606-1</strain>
    </source>
</reference>
<dbReference type="RefSeq" id="WP_162441838.1">
    <property type="nucleotide sequence ID" value="NZ_CP048222.1"/>
</dbReference>
<dbReference type="Gene3D" id="2.160.10.10">
    <property type="entry name" value="Hexapeptide repeat proteins"/>
    <property type="match status" value="1"/>
</dbReference>
<evidence type="ECO:0000313" key="4">
    <source>
        <dbReference type="Proteomes" id="UP000480178"/>
    </source>
</evidence>
<accession>A0A6C0GCP4</accession>
<dbReference type="NCBIfam" id="NF007797">
    <property type="entry name" value="PRK10502.1"/>
    <property type="match status" value="1"/>
</dbReference>
<protein>
    <submittedName>
        <fullName evidence="3">Colanic acid biosynthesis acetyltransferase WcaF</fullName>
    </submittedName>
</protein>
<evidence type="ECO:0000256" key="1">
    <source>
        <dbReference type="ARBA" id="ARBA00007274"/>
    </source>
</evidence>
<keyword evidence="2 3" id="KW-0808">Transferase</keyword>
<dbReference type="InterPro" id="IPR051159">
    <property type="entry name" value="Hexapeptide_acetyltransf"/>
</dbReference>
<dbReference type="GO" id="GO:0005829">
    <property type="term" value="C:cytosol"/>
    <property type="evidence" value="ECO:0007669"/>
    <property type="project" value="TreeGrafter"/>
</dbReference>
<dbReference type="PANTHER" id="PTHR23416">
    <property type="entry name" value="SIALIC ACID SYNTHASE-RELATED"/>
    <property type="match status" value="1"/>
</dbReference>
<comment type="similarity">
    <text evidence="1">Belongs to the transferase hexapeptide repeat family.</text>
</comment>
<dbReference type="Proteomes" id="UP000480178">
    <property type="component" value="Chromosome"/>
</dbReference>
<proteinExistence type="inferred from homology"/>
<dbReference type="InterPro" id="IPR011004">
    <property type="entry name" value="Trimer_LpxA-like_sf"/>
</dbReference>
<gene>
    <name evidence="3" type="primary">wcaF</name>
    <name evidence="3" type="ORF">GXP67_03295</name>
</gene>
<dbReference type="SUPFAM" id="SSF51161">
    <property type="entry name" value="Trimeric LpxA-like enzymes"/>
    <property type="match status" value="1"/>
</dbReference>
<dbReference type="CDD" id="cd05825">
    <property type="entry name" value="LbH_wcaF_like"/>
    <property type="match status" value="1"/>
</dbReference>
<sequence>MTLYSVTTKVKTDLSKYDNSSYSTQASSIKKGCWYLLNILFLKNPLNPFTSLKVFFLKSFGAKVGKQVVIKPSVNIKYPWLLEIGHNVWIGENVWIDNLTKVIIQNNVVISQGAMLLTGSHNYTKPNFDLIVGEIILEEGVWIGAKSIVCPGVICKTHSVLAVNSVATKNLEPYFVYQGNPAEKKRERIIQ</sequence>
<evidence type="ECO:0000256" key="2">
    <source>
        <dbReference type="ARBA" id="ARBA00022679"/>
    </source>
</evidence>
<dbReference type="PANTHER" id="PTHR23416:SF23">
    <property type="entry name" value="ACETYLTRANSFERASE C18B11.09C-RELATED"/>
    <property type="match status" value="1"/>
</dbReference>
<organism evidence="3 4">
    <name type="scientific">Rhodocytophaga rosea</name>
    <dbReference type="NCBI Taxonomy" id="2704465"/>
    <lineage>
        <taxon>Bacteria</taxon>
        <taxon>Pseudomonadati</taxon>
        <taxon>Bacteroidota</taxon>
        <taxon>Cytophagia</taxon>
        <taxon>Cytophagales</taxon>
        <taxon>Rhodocytophagaceae</taxon>
        <taxon>Rhodocytophaga</taxon>
    </lineage>
</organism>
<dbReference type="GO" id="GO:0008374">
    <property type="term" value="F:O-acyltransferase activity"/>
    <property type="evidence" value="ECO:0007669"/>
    <property type="project" value="TreeGrafter"/>
</dbReference>
<dbReference type="KEGG" id="rhoz:GXP67_03295"/>
<keyword evidence="4" id="KW-1185">Reference proteome</keyword>
<dbReference type="EMBL" id="CP048222">
    <property type="protein sequence ID" value="QHT65759.1"/>
    <property type="molecule type" value="Genomic_DNA"/>
</dbReference>